<dbReference type="AlphaFoldDB" id="A0A9J6QV66"/>
<dbReference type="RefSeq" id="WP_148397722.1">
    <property type="nucleotide sequence ID" value="NZ_JAJAGH010000001.1"/>
</dbReference>
<dbReference type="EMBL" id="JAOSHN010000004">
    <property type="protein sequence ID" value="MCU7379051.1"/>
    <property type="molecule type" value="Genomic_DNA"/>
</dbReference>
<dbReference type="NCBIfam" id="NF038093">
    <property type="entry name" value="GrdX"/>
    <property type="match status" value="1"/>
</dbReference>
<sequence>MIIVTNNIMVSAAYEEGYNLKFFQVTHRELLCLVRDYVHKGHRLLTHPLSGSIKPTETPFKSVVLSEQQDGLDYRSLTLIEEAISMHDKLYHSCNVTNYTRTVLEDFRRVDLALLDSAIK</sequence>
<reference evidence="1" key="1">
    <citation type="submission" date="2022-09" db="EMBL/GenBank/DDBJ databases">
        <title>Culturomic study of gut microbiota in children with autism spectrum disorder.</title>
        <authorList>
            <person name="Efimov B.A."/>
            <person name="Chaplin A.V."/>
            <person name="Sokolova S.R."/>
            <person name="Pikina A.P."/>
            <person name="Korzhanova M."/>
            <person name="Belova V."/>
            <person name="Korostin D."/>
        </authorList>
    </citation>
    <scope>NUCLEOTIDE SEQUENCE</scope>
    <source>
        <strain evidence="1">ASD5510</strain>
    </source>
</reference>
<comment type="caution">
    <text evidence="1">The sequence shown here is derived from an EMBL/GenBank/DDBJ whole genome shotgun (WGS) entry which is preliminary data.</text>
</comment>
<evidence type="ECO:0000313" key="2">
    <source>
        <dbReference type="Proteomes" id="UP001065549"/>
    </source>
</evidence>
<evidence type="ECO:0000313" key="1">
    <source>
        <dbReference type="EMBL" id="MCU7379051.1"/>
    </source>
</evidence>
<protein>
    <submittedName>
        <fullName evidence="1">GrdX family protein</fullName>
    </submittedName>
</protein>
<proteinExistence type="predicted"/>
<keyword evidence="2" id="KW-1185">Reference proteome</keyword>
<accession>A0A9J6QV66</accession>
<name>A0A9J6QV66_9FIRM</name>
<dbReference type="Proteomes" id="UP001065549">
    <property type="component" value="Unassembled WGS sequence"/>
</dbReference>
<gene>
    <name evidence="1" type="ORF">OBO34_11895</name>
</gene>
<organism evidence="1 2">
    <name type="scientific">Hominibacterium faecale</name>
    <dbReference type="NCBI Taxonomy" id="2839743"/>
    <lineage>
        <taxon>Bacteria</taxon>
        <taxon>Bacillati</taxon>
        <taxon>Bacillota</taxon>
        <taxon>Clostridia</taxon>
        <taxon>Peptostreptococcales</taxon>
        <taxon>Anaerovoracaceae</taxon>
        <taxon>Hominibacterium</taxon>
    </lineage>
</organism>
<dbReference type="InterPro" id="IPR047735">
    <property type="entry name" value="GrdX-like"/>
</dbReference>